<reference evidence="3" key="2">
    <citation type="submission" date="2022-07" db="EMBL/GenBank/DDBJ databases">
        <authorList>
            <person name="Goncalves M.F.M."/>
            <person name="Hilario S."/>
            <person name="Van De Peer Y."/>
            <person name="Esteves A.C."/>
            <person name="Alves A."/>
        </authorList>
    </citation>
    <scope>NUCLEOTIDE SEQUENCE</scope>
    <source>
        <strain evidence="3">MUM 19.33</strain>
    </source>
</reference>
<name>A0A9P9XWU2_9HYPO</name>
<sequence length="445" mass="50399">MKALKRFAKRFKRRRPKQSQTKPQATDAEPTQPLPLLAPTAQIVPESTSLSSPSDAYGAFSRLPTEIRRQILTYAFGGRTVHIDLFWRHPLVRRSASVSVSGEGLQGTSKKHCGLGEELVEDDTLPKRWQWFSCVCHRSAEAQDPQNIAFYKFETTIWPFEDKCLEGEYCHCGGSDRPGKGYGYCFLGVMGWLLACRGAYSDGMDVLFSTNTFYLSSIPLLLNMRRLISPYEVDKIKSVQLAVGKSRLFRFEKDPLVHGLWQGTAEEKRDCALPLVCSTVPNLFSNVRRLELYVQSQLCPSRDVPVDQRVSLLVRDVMDPLEDMVRCLGAGKQVVIAVSLEAHKALMQKHRELEGAAFRWEPVVGTNGAIQRHQQFWRALGSDDNGNEMGYWLRTGWNDHDIVNDPYMMNCFGGGGGSIFDLWGYYRREVTLGRSQYATNVTYED</sequence>
<dbReference type="PANTHER" id="PTHR38790:SF4">
    <property type="entry name" value="2EXR DOMAIN-CONTAINING PROTEIN"/>
    <property type="match status" value="1"/>
</dbReference>
<feature type="compositionally biased region" description="Basic residues" evidence="1">
    <location>
        <begin position="1"/>
        <end position="17"/>
    </location>
</feature>
<evidence type="ECO:0000259" key="2">
    <source>
        <dbReference type="Pfam" id="PF24864"/>
    </source>
</evidence>
<evidence type="ECO:0000313" key="4">
    <source>
        <dbReference type="Proteomes" id="UP001055219"/>
    </source>
</evidence>
<feature type="region of interest" description="Disordered" evidence="1">
    <location>
        <begin position="1"/>
        <end position="36"/>
    </location>
</feature>
<reference evidence="3" key="1">
    <citation type="journal article" date="2021" name="J Fungi (Basel)">
        <title>Genomic and Metabolomic Analyses of the Marine Fungus Emericellopsis cladophorae: Insights into Saltwater Adaptability Mechanisms and Its Biosynthetic Potential.</title>
        <authorList>
            <person name="Goncalves M.F.M."/>
            <person name="Hilario S."/>
            <person name="Van de Peer Y."/>
            <person name="Esteves A.C."/>
            <person name="Alves A."/>
        </authorList>
    </citation>
    <scope>NUCLEOTIDE SEQUENCE</scope>
    <source>
        <strain evidence="3">MUM 19.33</strain>
    </source>
</reference>
<evidence type="ECO:0000256" key="1">
    <source>
        <dbReference type="SAM" id="MobiDB-lite"/>
    </source>
</evidence>
<feature type="domain" description="DUF7730" evidence="2">
    <location>
        <begin position="189"/>
        <end position="247"/>
    </location>
</feature>
<dbReference type="GeneID" id="75827556"/>
<dbReference type="AlphaFoldDB" id="A0A9P9XWU2"/>
<dbReference type="InterPro" id="IPR056632">
    <property type="entry name" value="DUF7730"/>
</dbReference>
<comment type="caution">
    <text evidence="3">The sequence shown here is derived from an EMBL/GenBank/DDBJ whole genome shotgun (WGS) entry which is preliminary data.</text>
</comment>
<dbReference type="EMBL" id="JAGIXG020000049">
    <property type="protein sequence ID" value="KAI6779307.1"/>
    <property type="molecule type" value="Genomic_DNA"/>
</dbReference>
<organism evidence="3 4">
    <name type="scientific">Emericellopsis cladophorae</name>
    <dbReference type="NCBI Taxonomy" id="2686198"/>
    <lineage>
        <taxon>Eukaryota</taxon>
        <taxon>Fungi</taxon>
        <taxon>Dikarya</taxon>
        <taxon>Ascomycota</taxon>
        <taxon>Pezizomycotina</taxon>
        <taxon>Sordariomycetes</taxon>
        <taxon>Hypocreomycetidae</taxon>
        <taxon>Hypocreales</taxon>
        <taxon>Bionectriaceae</taxon>
        <taxon>Emericellopsis</taxon>
    </lineage>
</organism>
<dbReference type="PANTHER" id="PTHR38790">
    <property type="entry name" value="2EXR DOMAIN-CONTAINING PROTEIN-RELATED"/>
    <property type="match status" value="1"/>
</dbReference>
<dbReference type="Proteomes" id="UP001055219">
    <property type="component" value="Unassembled WGS sequence"/>
</dbReference>
<evidence type="ECO:0000313" key="3">
    <source>
        <dbReference type="EMBL" id="KAI6779307.1"/>
    </source>
</evidence>
<proteinExistence type="predicted"/>
<accession>A0A9P9XWU2</accession>
<dbReference type="RefSeq" id="XP_051360163.1">
    <property type="nucleotide sequence ID" value="XM_051508826.1"/>
</dbReference>
<protein>
    <recommendedName>
        <fullName evidence="2">DUF7730 domain-containing protein</fullName>
    </recommendedName>
</protein>
<keyword evidence="4" id="KW-1185">Reference proteome</keyword>
<dbReference type="OrthoDB" id="515692at2759"/>
<gene>
    <name evidence="3" type="ORF">J7T54_001037</name>
</gene>
<dbReference type="Pfam" id="PF24864">
    <property type="entry name" value="DUF7730"/>
    <property type="match status" value="1"/>
</dbReference>